<dbReference type="EMBL" id="JAKLWS010000007">
    <property type="protein sequence ID" value="MCG2588507.1"/>
    <property type="molecule type" value="Genomic_DNA"/>
</dbReference>
<keyword evidence="2" id="KW-1185">Reference proteome</keyword>
<sequence>MDKKLLLIFVKNPEKGKVKTRLAKTVGNDKAYNTYLRLLDYTMKVAAMTEAQKQIWYSSFIDHEDGFESQPTGRPKHSGGSVTKFEKKLQRGENLGARMQNAFQDGFKGEYGKIVIIGSDCPGITSEIIEEAFTELDGKDVVIGPSEDGGYYLLGLKKMIPGIFEDISWSTEDVFSETVKVLKNEKMDYGLLPTLNDIDTEEDLRKSDFE</sequence>
<evidence type="ECO:0000313" key="2">
    <source>
        <dbReference type="Proteomes" id="UP001165366"/>
    </source>
</evidence>
<organism evidence="1 2">
    <name type="scientific">Rhodohalobacter sulfatireducens</name>
    <dbReference type="NCBI Taxonomy" id="2911366"/>
    <lineage>
        <taxon>Bacteria</taxon>
        <taxon>Pseudomonadati</taxon>
        <taxon>Balneolota</taxon>
        <taxon>Balneolia</taxon>
        <taxon>Balneolales</taxon>
        <taxon>Balneolaceae</taxon>
        <taxon>Rhodohalobacter</taxon>
    </lineage>
</organism>
<accession>A0ABS9KCB9</accession>
<gene>
    <name evidence="1" type="ORF">L6773_08030</name>
</gene>
<dbReference type="PANTHER" id="PTHR36529:SF1">
    <property type="entry name" value="GLYCOSYLTRANSFERASE"/>
    <property type="match status" value="1"/>
</dbReference>
<reference evidence="1" key="2">
    <citation type="submission" date="2024-05" db="EMBL/GenBank/DDBJ databases">
        <title>Rhodohalobacter halophilus gen. nov., sp. nov., a moderately halophilic member of the family Balneolaceae.</title>
        <authorList>
            <person name="Xia J."/>
        </authorList>
    </citation>
    <scope>NUCLEOTIDE SEQUENCE</scope>
    <source>
        <strain evidence="1">WB101</strain>
    </source>
</reference>
<dbReference type="Pfam" id="PF09837">
    <property type="entry name" value="DUF2064"/>
    <property type="match status" value="1"/>
</dbReference>
<evidence type="ECO:0000313" key="1">
    <source>
        <dbReference type="EMBL" id="MCG2588507.1"/>
    </source>
</evidence>
<dbReference type="Proteomes" id="UP001165366">
    <property type="component" value="Unassembled WGS sequence"/>
</dbReference>
<comment type="caution">
    <text evidence="1">The sequence shown here is derived from an EMBL/GenBank/DDBJ whole genome shotgun (WGS) entry which is preliminary data.</text>
</comment>
<dbReference type="Gene3D" id="3.90.550.10">
    <property type="entry name" value="Spore Coat Polysaccharide Biosynthesis Protein SpsA, Chain A"/>
    <property type="match status" value="1"/>
</dbReference>
<name>A0ABS9KCB9_9BACT</name>
<dbReference type="InterPro" id="IPR029044">
    <property type="entry name" value="Nucleotide-diphossugar_trans"/>
</dbReference>
<dbReference type="NCBIfam" id="TIGR04282">
    <property type="entry name" value="glyco_like_cofC"/>
    <property type="match status" value="1"/>
</dbReference>
<proteinExistence type="predicted"/>
<dbReference type="InterPro" id="IPR018641">
    <property type="entry name" value="Trfase_1_rSAM/seldom-assoc"/>
</dbReference>
<dbReference type="RefSeq" id="WP_237853349.1">
    <property type="nucleotide sequence ID" value="NZ_JAKLWS010000007.1"/>
</dbReference>
<protein>
    <submittedName>
        <fullName evidence="1">TIGR04282 family arsenosugar biosynthesis glycosyltransferase</fullName>
    </submittedName>
</protein>
<dbReference type="SUPFAM" id="SSF53448">
    <property type="entry name" value="Nucleotide-diphospho-sugar transferases"/>
    <property type="match status" value="1"/>
</dbReference>
<reference evidence="1" key="1">
    <citation type="submission" date="2022-01" db="EMBL/GenBank/DDBJ databases">
        <authorList>
            <person name="Wang Y."/>
        </authorList>
    </citation>
    <scope>NUCLEOTIDE SEQUENCE</scope>
    <source>
        <strain evidence="1">WB101</strain>
    </source>
</reference>
<dbReference type="PANTHER" id="PTHR36529">
    <property type="entry name" value="SLL1095 PROTEIN"/>
    <property type="match status" value="1"/>
</dbReference>